<sequence length="920" mass="102880">MGLTPSKTSSKGLSQDEYEGPSSSGELASDSERSAGSRRSSNAITLTQNGAYENLFEGPTIYGAHSGKVDGRIRSRTGSTSSLENQEIEVVEQMLTQGIESEHELEPNEELSTLIHWLRGTSDTDLVRGEEVRRRVESLLASLKKEAGSMDHFKYGGDQEQRAGPEHWNQSHEEESTPRQNAKSKVYKTSRKPKLVESSSEDTTSENSDSDEEWMQRSSSGNRRGNGFKGRPYDTVTYRMPRPEELEEITSGSRKKWTTPGSGGQGGTPNEWGKMLGTPPTHPSPHSSDVTPRKSASQPQQDVTYEQTIRQATRRSRTMSENDKLPRRRYRSRITSPMLTNSASLPGYSTGGLDSPLYQDRLRIAQRRRKIINASTRSRGSHSYPNTPVRRKLSLKLSNQSPASARYSQAKRTRFRDTPTNSPHLASIQLAEDSSDAEIPDVFKFQNSTKTGSATSSRPSNDDDQEIEAIADSLQRQAISGKTTKDNGLDPKVSVDWDLDPFVDSGRPTSITKKDGHDNLEGQKDDDAALSYALESLSKVLSNGKQRDRLCSMKDDQAQCMIDFLYSVLLKPVLPNSWLRRRCLVALYKLSKTSQLYPQCYSLKDSIVPGHSAEKYGGFSDIFKGKFEDKELCLKIVRLNQSNMVAMLKRYAKEAILWGQLNHPNVTPFYGVFYLDSMRRQLCLVSPWMRYGDITCYLSENPSAPRPPFVYDVTCGLGYLHSLGLIHSDLKGANILVNNQVQACITDFGMSFIRNDKMLTQAMATTSVHGYTQRWASPELLEDDAQPTLASDIWAFGCVCFEILTGQLPFHDLKTDTQVIRALLADVIPGVPSSVSSPMEKLLWKQVYRCWAKEPSKRPNCDDILSKLHSAGLFREVDYRAQLEAEQESQRLRDAMRSGDGDGVDLTIVGQVLSRLQSFE</sequence>
<feature type="compositionally biased region" description="Polar residues" evidence="1">
    <location>
        <begin position="37"/>
        <end position="48"/>
    </location>
</feature>
<feature type="region of interest" description="Disordered" evidence="1">
    <location>
        <begin position="150"/>
        <end position="347"/>
    </location>
</feature>
<feature type="compositionally biased region" description="Polar residues" evidence="1">
    <location>
        <begin position="396"/>
        <end position="407"/>
    </location>
</feature>
<protein>
    <recommendedName>
        <fullName evidence="2">Protein kinase domain-containing protein</fullName>
    </recommendedName>
</protein>
<evidence type="ECO:0000259" key="2">
    <source>
        <dbReference type="PROSITE" id="PS50011"/>
    </source>
</evidence>
<feature type="region of interest" description="Disordered" evidence="1">
    <location>
        <begin position="1"/>
        <end position="48"/>
    </location>
</feature>
<dbReference type="GO" id="GO:0005524">
    <property type="term" value="F:ATP binding"/>
    <property type="evidence" value="ECO:0007669"/>
    <property type="project" value="InterPro"/>
</dbReference>
<gene>
    <name evidence="3" type="ORF">NP233_g1882</name>
</gene>
<dbReference type="PANTHER" id="PTHR44329">
    <property type="entry name" value="SERINE/THREONINE-PROTEIN KINASE TNNI3K-RELATED"/>
    <property type="match status" value="1"/>
</dbReference>
<dbReference type="SMART" id="SM00220">
    <property type="entry name" value="S_TKc"/>
    <property type="match status" value="1"/>
</dbReference>
<feature type="domain" description="Protein kinase" evidence="2">
    <location>
        <begin position="608"/>
        <end position="872"/>
    </location>
</feature>
<dbReference type="AlphaFoldDB" id="A0AAD5YUF6"/>
<evidence type="ECO:0000313" key="3">
    <source>
        <dbReference type="EMBL" id="KAJ3574265.1"/>
    </source>
</evidence>
<dbReference type="Gene3D" id="1.10.510.10">
    <property type="entry name" value="Transferase(Phosphotransferase) domain 1"/>
    <property type="match status" value="1"/>
</dbReference>
<dbReference type="EMBL" id="JANIEX010000074">
    <property type="protein sequence ID" value="KAJ3574265.1"/>
    <property type="molecule type" value="Genomic_DNA"/>
</dbReference>
<feature type="compositionally biased region" description="Acidic residues" evidence="1">
    <location>
        <begin position="199"/>
        <end position="213"/>
    </location>
</feature>
<dbReference type="InterPro" id="IPR001245">
    <property type="entry name" value="Ser-Thr/Tyr_kinase_cat_dom"/>
</dbReference>
<feature type="region of interest" description="Disordered" evidence="1">
    <location>
        <begin position="63"/>
        <end position="82"/>
    </location>
</feature>
<organism evidence="3 4">
    <name type="scientific">Leucocoprinus birnbaumii</name>
    <dbReference type="NCBI Taxonomy" id="56174"/>
    <lineage>
        <taxon>Eukaryota</taxon>
        <taxon>Fungi</taxon>
        <taxon>Dikarya</taxon>
        <taxon>Basidiomycota</taxon>
        <taxon>Agaricomycotina</taxon>
        <taxon>Agaricomycetes</taxon>
        <taxon>Agaricomycetidae</taxon>
        <taxon>Agaricales</taxon>
        <taxon>Agaricineae</taxon>
        <taxon>Agaricaceae</taxon>
        <taxon>Leucocoprinus</taxon>
    </lineage>
</organism>
<name>A0AAD5YUF6_9AGAR</name>
<dbReference type="InterPro" id="IPR000719">
    <property type="entry name" value="Prot_kinase_dom"/>
</dbReference>
<dbReference type="InterPro" id="IPR011009">
    <property type="entry name" value="Kinase-like_dom_sf"/>
</dbReference>
<evidence type="ECO:0000256" key="1">
    <source>
        <dbReference type="SAM" id="MobiDB-lite"/>
    </source>
</evidence>
<feature type="compositionally biased region" description="Polar residues" evidence="1">
    <location>
        <begin position="445"/>
        <end position="459"/>
    </location>
</feature>
<dbReference type="InterPro" id="IPR008271">
    <property type="entry name" value="Ser/Thr_kinase_AS"/>
</dbReference>
<feature type="compositionally biased region" description="Polar residues" evidence="1">
    <location>
        <begin position="333"/>
        <end position="344"/>
    </location>
</feature>
<accession>A0AAD5YUF6</accession>
<keyword evidence="4" id="KW-1185">Reference proteome</keyword>
<feature type="region of interest" description="Disordered" evidence="1">
    <location>
        <begin position="371"/>
        <end position="423"/>
    </location>
</feature>
<proteinExistence type="predicted"/>
<feature type="compositionally biased region" description="Polar residues" evidence="1">
    <location>
        <begin position="1"/>
        <end position="13"/>
    </location>
</feature>
<dbReference type="Proteomes" id="UP001213000">
    <property type="component" value="Unassembled WGS sequence"/>
</dbReference>
<reference evidence="3" key="1">
    <citation type="submission" date="2022-07" db="EMBL/GenBank/DDBJ databases">
        <title>Genome Sequence of Leucocoprinus birnbaumii.</title>
        <authorList>
            <person name="Buettner E."/>
        </authorList>
    </citation>
    <scope>NUCLEOTIDE SEQUENCE</scope>
    <source>
        <strain evidence="3">VT141</strain>
    </source>
</reference>
<dbReference type="SUPFAM" id="SSF56112">
    <property type="entry name" value="Protein kinase-like (PK-like)"/>
    <property type="match status" value="1"/>
</dbReference>
<feature type="compositionally biased region" description="Polar residues" evidence="1">
    <location>
        <begin position="373"/>
        <end position="386"/>
    </location>
</feature>
<dbReference type="GO" id="GO:0004674">
    <property type="term" value="F:protein serine/threonine kinase activity"/>
    <property type="evidence" value="ECO:0007669"/>
    <property type="project" value="TreeGrafter"/>
</dbReference>
<comment type="caution">
    <text evidence="3">The sequence shown here is derived from an EMBL/GenBank/DDBJ whole genome shotgun (WGS) entry which is preliminary data.</text>
</comment>
<feature type="compositionally biased region" description="Polar residues" evidence="1">
    <location>
        <begin position="294"/>
        <end position="311"/>
    </location>
</feature>
<evidence type="ECO:0000313" key="4">
    <source>
        <dbReference type="Proteomes" id="UP001213000"/>
    </source>
</evidence>
<feature type="region of interest" description="Disordered" evidence="1">
    <location>
        <begin position="445"/>
        <end position="464"/>
    </location>
</feature>
<dbReference type="Pfam" id="PF07714">
    <property type="entry name" value="PK_Tyr_Ser-Thr"/>
    <property type="match status" value="1"/>
</dbReference>
<dbReference type="PROSITE" id="PS00108">
    <property type="entry name" value="PROTEIN_KINASE_ST"/>
    <property type="match status" value="1"/>
</dbReference>
<dbReference type="PROSITE" id="PS50011">
    <property type="entry name" value="PROTEIN_KINASE_DOM"/>
    <property type="match status" value="1"/>
</dbReference>
<dbReference type="InterPro" id="IPR051681">
    <property type="entry name" value="Ser/Thr_Kinases-Pseudokinases"/>
</dbReference>
<feature type="compositionally biased region" description="Basic and acidic residues" evidence="1">
    <location>
        <begin position="150"/>
        <end position="177"/>
    </location>
</feature>